<feature type="region of interest" description="Disordered" evidence="1">
    <location>
        <begin position="141"/>
        <end position="174"/>
    </location>
</feature>
<feature type="compositionally biased region" description="Basic and acidic residues" evidence="1">
    <location>
        <begin position="743"/>
        <end position="754"/>
    </location>
</feature>
<sequence length="932" mass="103535">MAAATSFPSSLAVPPQDDNMEMSSPQNRNLDDDIDIDFDDSNYDGGVQLQDDEQMLTDGEQTRPATATDDMMDDDEQGEGFHFEEQEAEMQDTQDFGGKPIAPEEDEELIDYGDDDYLIEDQEQPQVEDTAVEDVTDEIEYGDEQQGEPAVHDVEPDLQAQQEQQAVQASQETIDEEIVRQPEEAGVAVQEPDDVVNAETLVEVAPDVVEQGVAVIHAEPAKDEAVTYPEQSTATSDQAFLADGEKEQTTAAQLENAETVEVPDEDAYAQPSTERLQNEGEGVAEAPLALDTSATATSTTYNREENPDTPTDTGLHPMTLYYNGSSMPLFKSKKLQDGLLKDDNLANLSLAELMRNCRQRLALKLGINIPEEQEMTLAFDHLGLLLSEVCINSLQILVQLKLIVSQNSRAAYQHSLTDVLEVYLQLHQNDGTVDSPALSMTLSHQQFTSQLAVLQQAAASGKGMSAFVQPQYEEYNEQHEEYDNHEHDQHEGEEYYQEEQAYYEGQAPIEEYTEDRHDEQPSELPNGEQNLQEGAPDSYEEHECAEEYQEDETVPAEEYEYNEEGQDGQNDDTEEAHYDDPAAYYQEATEDYEQPEHGVQPASDAEQQHVQPSADFGVAHEAQEPAASISAGTEPSVVQINESGKPHENVIEEVAAKAPSPASSQIAQGDTADGEYDDWIDFDDDSDLTNGSIERADDTQDNAAEQTVADAQQQTVKSDTANGEYDDWIDFDDDSDLTSGSLERTDDTQEHETEAAVANDQQQIFDSEDFLNGQDQAHANNDQHDSSVQQIQLESQDEQQSQGQEEQDDFPHDVTEHQENDASFQRQPEDHDEAAQGDDQIQHGSDLANGGDHEHTKEHIQTAQEKRLSNIDDDIDFDEETTEQFEARKASEAGLKASTSGSPLGKRSREDDDDDEIDFDDDEPETKKARAG</sequence>
<dbReference type="InterPro" id="IPR018822">
    <property type="entry name" value="UPF0646"/>
</dbReference>
<feature type="compositionally biased region" description="Polar residues" evidence="1">
    <location>
        <begin position="630"/>
        <end position="642"/>
    </location>
</feature>
<dbReference type="EMBL" id="QWIL01000031">
    <property type="protein sequence ID" value="RMY25529.1"/>
    <property type="molecule type" value="Genomic_DNA"/>
</dbReference>
<comment type="caution">
    <text evidence="2">The sequence shown here is derived from an EMBL/GenBank/DDBJ whole genome shotgun (WGS) entry which is preliminary data.</text>
</comment>
<feature type="region of interest" description="Disordered" evidence="1">
    <location>
        <begin position="477"/>
        <end position="496"/>
    </location>
</feature>
<feature type="compositionally biased region" description="Acidic residues" evidence="1">
    <location>
        <begin position="724"/>
        <end position="736"/>
    </location>
</feature>
<feature type="compositionally biased region" description="Basic and acidic residues" evidence="1">
    <location>
        <begin position="851"/>
        <end position="870"/>
    </location>
</feature>
<proteinExistence type="predicted"/>
<feature type="compositionally biased region" description="Basic and acidic residues" evidence="1">
    <location>
        <begin position="477"/>
        <end position="493"/>
    </location>
</feature>
<reference evidence="2 3" key="1">
    <citation type="journal article" date="2018" name="BMC Genomics">
        <title>Genomic evidence for intraspecific hybridization in a clonal and extremely halotolerant yeast.</title>
        <authorList>
            <person name="Gostincar C."/>
            <person name="Stajich J.E."/>
            <person name="Zupancic J."/>
            <person name="Zalar P."/>
            <person name="Gunde-Cimerman N."/>
        </authorList>
    </citation>
    <scope>NUCLEOTIDE SEQUENCE [LARGE SCALE GENOMIC DNA]</scope>
    <source>
        <strain evidence="2 3">EXF-6669</strain>
    </source>
</reference>
<dbReference type="VEuPathDB" id="FungiDB:BTJ68_06036"/>
<organism evidence="2 3">
    <name type="scientific">Hortaea werneckii</name>
    <name type="common">Black yeast</name>
    <name type="synonym">Cladosporium werneckii</name>
    <dbReference type="NCBI Taxonomy" id="91943"/>
    <lineage>
        <taxon>Eukaryota</taxon>
        <taxon>Fungi</taxon>
        <taxon>Dikarya</taxon>
        <taxon>Ascomycota</taxon>
        <taxon>Pezizomycotina</taxon>
        <taxon>Dothideomycetes</taxon>
        <taxon>Dothideomycetidae</taxon>
        <taxon>Mycosphaerellales</taxon>
        <taxon>Teratosphaeriaceae</taxon>
        <taxon>Hortaea</taxon>
    </lineage>
</organism>
<feature type="region of interest" description="Disordered" evidence="1">
    <location>
        <begin position="1"/>
        <end position="105"/>
    </location>
</feature>
<feature type="compositionally biased region" description="Low complexity" evidence="1">
    <location>
        <begin position="159"/>
        <end position="171"/>
    </location>
</feature>
<feature type="compositionally biased region" description="Basic and acidic residues" evidence="1">
    <location>
        <begin position="809"/>
        <end position="820"/>
    </location>
</feature>
<feature type="compositionally biased region" description="Low complexity" evidence="1">
    <location>
        <begin position="789"/>
        <end position="804"/>
    </location>
</feature>
<dbReference type="AlphaFoldDB" id="A0A3M7ADU5"/>
<feature type="compositionally biased region" description="Polar residues" evidence="1">
    <location>
        <begin position="701"/>
        <end position="721"/>
    </location>
</feature>
<feature type="compositionally biased region" description="Acidic residues" evidence="1">
    <location>
        <begin position="871"/>
        <end position="883"/>
    </location>
</feature>
<evidence type="ECO:0000313" key="3">
    <source>
        <dbReference type="Proteomes" id="UP000271337"/>
    </source>
</evidence>
<dbReference type="Proteomes" id="UP000271337">
    <property type="component" value="Unassembled WGS sequence"/>
</dbReference>
<evidence type="ECO:0000256" key="1">
    <source>
        <dbReference type="SAM" id="MobiDB-lite"/>
    </source>
</evidence>
<dbReference type="OrthoDB" id="5339076at2759"/>
<feature type="compositionally biased region" description="Acidic residues" evidence="1">
    <location>
        <begin position="32"/>
        <end position="42"/>
    </location>
</feature>
<evidence type="ECO:0000313" key="2">
    <source>
        <dbReference type="EMBL" id="RMY25529.1"/>
    </source>
</evidence>
<name>A0A3M7ADU5_HORWE</name>
<protein>
    <submittedName>
        <fullName evidence="2">Uncharacterized protein</fullName>
    </submittedName>
</protein>
<feature type="compositionally biased region" description="Acidic residues" evidence="1">
    <location>
        <begin position="672"/>
        <end position="687"/>
    </location>
</feature>
<feature type="region of interest" description="Disordered" evidence="1">
    <location>
        <begin position="514"/>
        <end position="932"/>
    </location>
</feature>
<accession>A0A3M7ADU5</accession>
<gene>
    <name evidence="2" type="ORF">D0867_00660</name>
</gene>
<dbReference type="Pfam" id="PF10336">
    <property type="entry name" value="DUF2420"/>
    <property type="match status" value="2"/>
</dbReference>
<feature type="region of interest" description="Disordered" evidence="1">
    <location>
        <begin position="291"/>
        <end position="315"/>
    </location>
</feature>
<feature type="compositionally biased region" description="Acidic residues" evidence="1">
    <location>
        <begin position="538"/>
        <end position="574"/>
    </location>
</feature>
<feature type="compositionally biased region" description="Acidic residues" evidence="1">
    <location>
        <begin position="911"/>
        <end position="924"/>
    </location>
</feature>